<feature type="transmembrane region" description="Helical" evidence="1">
    <location>
        <begin position="7"/>
        <end position="28"/>
    </location>
</feature>
<evidence type="ECO:0000256" key="1">
    <source>
        <dbReference type="SAM" id="Phobius"/>
    </source>
</evidence>
<evidence type="ECO:0000313" key="3">
    <source>
        <dbReference type="Proteomes" id="UP000824232"/>
    </source>
</evidence>
<dbReference type="AlphaFoldDB" id="A0A9D1J320"/>
<gene>
    <name evidence="2" type="ORF">IAB38_02810</name>
</gene>
<evidence type="ECO:0000313" key="2">
    <source>
        <dbReference type="EMBL" id="HIR58958.1"/>
    </source>
</evidence>
<reference evidence="2" key="2">
    <citation type="journal article" date="2021" name="PeerJ">
        <title>Extensive microbial diversity within the chicken gut microbiome revealed by metagenomics and culture.</title>
        <authorList>
            <person name="Gilroy R."/>
            <person name="Ravi A."/>
            <person name="Getino M."/>
            <person name="Pursley I."/>
            <person name="Horton D.L."/>
            <person name="Alikhan N.F."/>
            <person name="Baker D."/>
            <person name="Gharbi K."/>
            <person name="Hall N."/>
            <person name="Watson M."/>
            <person name="Adriaenssens E.M."/>
            <person name="Foster-Nyarko E."/>
            <person name="Jarju S."/>
            <person name="Secka A."/>
            <person name="Antonio M."/>
            <person name="Oren A."/>
            <person name="Chaudhuri R.R."/>
            <person name="La Ragione R."/>
            <person name="Hildebrand F."/>
            <person name="Pallen M.J."/>
        </authorList>
    </citation>
    <scope>NUCLEOTIDE SEQUENCE</scope>
    <source>
        <strain evidence="2">CHK184-20233</strain>
    </source>
</reference>
<dbReference type="Proteomes" id="UP000824232">
    <property type="component" value="Unassembled WGS sequence"/>
</dbReference>
<organism evidence="2 3">
    <name type="scientific">Candidatus Onthousia excrementipullorum</name>
    <dbReference type="NCBI Taxonomy" id="2840884"/>
    <lineage>
        <taxon>Bacteria</taxon>
        <taxon>Bacillati</taxon>
        <taxon>Bacillota</taxon>
        <taxon>Bacilli</taxon>
        <taxon>Candidatus Onthousia</taxon>
    </lineage>
</organism>
<accession>A0A9D1J320</accession>
<protein>
    <submittedName>
        <fullName evidence="2">Uncharacterized protein</fullName>
    </submittedName>
</protein>
<keyword evidence="1" id="KW-0472">Membrane</keyword>
<keyword evidence="1" id="KW-0812">Transmembrane</keyword>
<sequence length="643" mass="70700">MKKRENIVIIVVLIVMAIAIIGVSYAAFNYSRTGSKVNSITTGSITMSYTETSNTISLTGALPTTDKTGMVRLNEGEYFDFTVSSAVTGDVNINYEISAKDVTTSDRKIDGSNIKLYLTRLTDDGEEQLMTPETYNEETSANNFTGRPAGEMSLYTSSMNSSESNNYRLRMYVTEEYNPQDDGGNLSFSVQINVYGRDRTAEEVSTVLLNNIPAENQYDDGIDTFITGEDPNNYIWYSGKLWRAVSVNNDAKTTKLVTQWNISAISYSSGSSSFEGSYMEDWLNDTSVDGFLGNLRDYETFIVTDAAWDATEDATALGSIERPNGATVVTDSVGLLNVYEYQSSYHGTTYSNGYLNNGLYWWTITPYSSSNVRRVLYYGFEDNNRSSLSNAVRPSIILKSNVKIVDGDGTVDNPYRLEGDNDTDLSGTLLNSRYSGEYIRFGNDENNLYRIVSHENGSGTKIVSAEPLKSSGEFIESAFDSNSSVNYSSSTTIGTFLNGDYLNSYVDSNYIDMIEDNTTWYLGTVGSGTSYKLAKYIDTNMISTTSTIANAKVGLLRIGELMTGQFERYAAKGGSSSTKLTTTYWTITPYSLSDILYLSASGYVNLTNLLGTSGVRPALNLKSNVIITGGNGTKEHPFTLALQ</sequence>
<dbReference type="EMBL" id="DVHC01000029">
    <property type="protein sequence ID" value="HIR58958.1"/>
    <property type="molecule type" value="Genomic_DNA"/>
</dbReference>
<proteinExistence type="predicted"/>
<name>A0A9D1J320_9FIRM</name>
<keyword evidence="1" id="KW-1133">Transmembrane helix</keyword>
<reference evidence="2" key="1">
    <citation type="submission" date="2020-10" db="EMBL/GenBank/DDBJ databases">
        <authorList>
            <person name="Gilroy R."/>
        </authorList>
    </citation>
    <scope>NUCLEOTIDE SEQUENCE</scope>
    <source>
        <strain evidence="2">CHK184-20233</strain>
    </source>
</reference>
<comment type="caution">
    <text evidence="2">The sequence shown here is derived from an EMBL/GenBank/DDBJ whole genome shotgun (WGS) entry which is preliminary data.</text>
</comment>